<accession>A0A0B4H4G4</accession>
<dbReference type="EMBL" id="AZNH01000038">
    <property type="protein sequence ID" value="KID84681.1"/>
    <property type="molecule type" value="Genomic_DNA"/>
</dbReference>
<keyword evidence="3" id="KW-1185">Reference proteome</keyword>
<feature type="compositionally biased region" description="Basic and acidic residues" evidence="1">
    <location>
        <begin position="304"/>
        <end position="313"/>
    </location>
</feature>
<evidence type="ECO:0000256" key="1">
    <source>
        <dbReference type="SAM" id="MobiDB-lite"/>
    </source>
</evidence>
<comment type="caution">
    <text evidence="2">The sequence shown here is derived from an EMBL/GenBank/DDBJ whole genome shotgun (WGS) entry which is preliminary data.</text>
</comment>
<protein>
    <submittedName>
        <fullName evidence="2">Uncharacterized protein</fullName>
    </submittedName>
</protein>
<proteinExistence type="predicted"/>
<dbReference type="HOGENOM" id="CLU_888729_0_0_1"/>
<feature type="region of interest" description="Disordered" evidence="1">
    <location>
        <begin position="232"/>
        <end position="256"/>
    </location>
</feature>
<dbReference type="Proteomes" id="UP000031192">
    <property type="component" value="Unassembled WGS sequence"/>
</dbReference>
<gene>
    <name evidence="2" type="ORF">MGU_08026</name>
</gene>
<reference evidence="2 3" key="1">
    <citation type="journal article" date="2014" name="Proc. Natl. Acad. Sci. U.S.A.">
        <title>Trajectory and genomic determinants of fungal-pathogen speciation and host adaptation.</title>
        <authorList>
            <person name="Hu X."/>
            <person name="Xiao G."/>
            <person name="Zheng P."/>
            <person name="Shang Y."/>
            <person name="Su Y."/>
            <person name="Zhang X."/>
            <person name="Liu X."/>
            <person name="Zhan S."/>
            <person name="St Leger R.J."/>
            <person name="Wang C."/>
        </authorList>
    </citation>
    <scope>NUCLEOTIDE SEQUENCE [LARGE SCALE GENOMIC DNA]</scope>
    <source>
        <strain evidence="2 3">ARSEF 977</strain>
    </source>
</reference>
<name>A0A0B4H4G4_METGA</name>
<sequence length="325" mass="35920">MTSFQAIFDSWNWEAMSVASKILLRSGITHCLIGSAALQLHGIYDNYRVLGGRPKDHAPWQFANTFEVCVRGRDIAKAQEALGQHGLFATEGSASEEYHTIYEGTGRLVKLRATFTSSRDVHLILLPQEDYFAVDGTICYLHAPGPPVVRGGNPPTLRRATPGGQLPVEMKMSTMLLSLLHRAFARHDYAVARLVARISLPPQKCAARPPTYWDEAVQARTRKWLADHQLLDEDADKTNATSEAKGSQADEASASPPCQLTTSWLAIPDYLAPVDTAMTMTSFVLEDLRGEKEEAEKEEAEMQGDAHDDKRLPGDAQLMPWFGPT</sequence>
<dbReference type="AlphaFoldDB" id="A0A0B4H4G4"/>
<organism evidence="2 3">
    <name type="scientific">Metarhizium guizhouense (strain ARSEF 977)</name>
    <dbReference type="NCBI Taxonomy" id="1276136"/>
    <lineage>
        <taxon>Eukaryota</taxon>
        <taxon>Fungi</taxon>
        <taxon>Dikarya</taxon>
        <taxon>Ascomycota</taxon>
        <taxon>Pezizomycotina</taxon>
        <taxon>Sordariomycetes</taxon>
        <taxon>Hypocreomycetidae</taxon>
        <taxon>Hypocreales</taxon>
        <taxon>Clavicipitaceae</taxon>
        <taxon>Metarhizium</taxon>
    </lineage>
</organism>
<evidence type="ECO:0000313" key="2">
    <source>
        <dbReference type="EMBL" id="KID84681.1"/>
    </source>
</evidence>
<evidence type="ECO:0000313" key="3">
    <source>
        <dbReference type="Proteomes" id="UP000031192"/>
    </source>
</evidence>
<feature type="region of interest" description="Disordered" evidence="1">
    <location>
        <begin position="290"/>
        <end position="325"/>
    </location>
</feature>